<evidence type="ECO:0000259" key="3">
    <source>
        <dbReference type="Pfam" id="PF07859"/>
    </source>
</evidence>
<dbReference type="InterPro" id="IPR050300">
    <property type="entry name" value="GDXG_lipolytic_enzyme"/>
</dbReference>
<dbReference type="AlphaFoldDB" id="A0AAU3I9M5"/>
<protein>
    <submittedName>
        <fullName evidence="4">Alpha/beta hydrolase</fullName>
    </submittedName>
</protein>
<evidence type="ECO:0000256" key="2">
    <source>
        <dbReference type="ARBA" id="ARBA00022801"/>
    </source>
</evidence>
<dbReference type="EMBL" id="CP109546">
    <property type="protein sequence ID" value="WTZ13885.1"/>
    <property type="molecule type" value="Genomic_DNA"/>
</dbReference>
<gene>
    <name evidence="4" type="ORF">OG699_41510</name>
</gene>
<name>A0AAU3I9M5_9ACTN</name>
<dbReference type="PANTHER" id="PTHR48081">
    <property type="entry name" value="AB HYDROLASE SUPERFAMILY PROTEIN C4A8.06C"/>
    <property type="match status" value="1"/>
</dbReference>
<feature type="domain" description="Alpha/beta hydrolase fold-3" evidence="3">
    <location>
        <begin position="86"/>
        <end position="293"/>
    </location>
</feature>
<comment type="similarity">
    <text evidence="1">Belongs to the 'GDXG' lipolytic enzyme family.</text>
</comment>
<organism evidence="4">
    <name type="scientific">Streptomyces sp. NBC_01393</name>
    <dbReference type="NCBI Taxonomy" id="2903851"/>
    <lineage>
        <taxon>Bacteria</taxon>
        <taxon>Bacillati</taxon>
        <taxon>Actinomycetota</taxon>
        <taxon>Actinomycetes</taxon>
        <taxon>Kitasatosporales</taxon>
        <taxon>Streptomycetaceae</taxon>
        <taxon>Streptomyces</taxon>
    </lineage>
</organism>
<dbReference type="GO" id="GO:0016787">
    <property type="term" value="F:hydrolase activity"/>
    <property type="evidence" value="ECO:0007669"/>
    <property type="project" value="UniProtKB-KW"/>
</dbReference>
<dbReference type="SUPFAM" id="SSF53474">
    <property type="entry name" value="alpha/beta-Hydrolases"/>
    <property type="match status" value="1"/>
</dbReference>
<evidence type="ECO:0000313" key="4">
    <source>
        <dbReference type="EMBL" id="WTZ13885.1"/>
    </source>
</evidence>
<proteinExistence type="inferred from homology"/>
<sequence>MTDTTAPLGSPHPQVQVYLDRLAAANVGELHTFTPEQARQGWRRQIALLGEPEPIAAVEDRRIVTKAGPIPVRIYTPSGTGPFPVLVYFHGGGFVVGDLDTHDGLCRSLANGATCVVVSVEYPLAPEHKFPAAPEACLAATVWVAEHAGDVGGDPARIAVGGDSAGGNLAAVVARLARDLGGPALVFQLLIYPDVDFRRANHSIQAFAGRFGNVSRAAQHWFMDNYLTNKQDKLDPRVSPLLASDLTGLPPALIVTAEFDALRDEGEEYGRCLEKAGVPVTVSRYPGMIHEFVRHPFDDSGKARREAALALATVFTR</sequence>
<dbReference type="Gene3D" id="3.40.50.1820">
    <property type="entry name" value="alpha/beta hydrolase"/>
    <property type="match status" value="1"/>
</dbReference>
<dbReference type="PANTHER" id="PTHR48081:SF8">
    <property type="entry name" value="ALPHA_BETA HYDROLASE FOLD-3 DOMAIN-CONTAINING PROTEIN-RELATED"/>
    <property type="match status" value="1"/>
</dbReference>
<dbReference type="FunFam" id="3.40.50.1820:FF:000089">
    <property type="entry name" value="Alpha/beta hydrolase"/>
    <property type="match status" value="1"/>
</dbReference>
<accession>A0AAU3I9M5</accession>
<dbReference type="InterPro" id="IPR013094">
    <property type="entry name" value="AB_hydrolase_3"/>
</dbReference>
<keyword evidence="2 4" id="KW-0378">Hydrolase</keyword>
<reference evidence="4" key="1">
    <citation type="submission" date="2022-10" db="EMBL/GenBank/DDBJ databases">
        <title>The complete genomes of actinobacterial strains from the NBC collection.</title>
        <authorList>
            <person name="Joergensen T.S."/>
            <person name="Alvarez Arevalo M."/>
            <person name="Sterndorff E.B."/>
            <person name="Faurdal D."/>
            <person name="Vuksanovic O."/>
            <person name="Mourched A.-S."/>
            <person name="Charusanti P."/>
            <person name="Shaw S."/>
            <person name="Blin K."/>
            <person name="Weber T."/>
        </authorList>
    </citation>
    <scope>NUCLEOTIDE SEQUENCE</scope>
    <source>
        <strain evidence="4">NBC_01393</strain>
    </source>
</reference>
<evidence type="ECO:0000256" key="1">
    <source>
        <dbReference type="ARBA" id="ARBA00010515"/>
    </source>
</evidence>
<dbReference type="PROSITE" id="PS01173">
    <property type="entry name" value="LIPASE_GDXG_HIS"/>
    <property type="match status" value="1"/>
</dbReference>
<dbReference type="Pfam" id="PF07859">
    <property type="entry name" value="Abhydrolase_3"/>
    <property type="match status" value="1"/>
</dbReference>
<dbReference type="InterPro" id="IPR002168">
    <property type="entry name" value="Lipase_GDXG_HIS_AS"/>
</dbReference>
<dbReference type="InterPro" id="IPR029058">
    <property type="entry name" value="AB_hydrolase_fold"/>
</dbReference>